<comment type="caution">
    <text evidence="2">The sequence shown here is derived from an EMBL/GenBank/DDBJ whole genome shotgun (WGS) entry which is preliminary data.</text>
</comment>
<feature type="binding site" evidence="1">
    <location>
        <position position="169"/>
    </location>
    <ligand>
        <name>S-adenosyl-L-methionine</name>
        <dbReference type="ChEBI" id="CHEBI:59789"/>
    </ligand>
</feature>
<keyword evidence="1 2" id="KW-0808">Transferase</keyword>
<feature type="binding site" evidence="1">
    <location>
        <position position="18"/>
    </location>
    <ligand>
        <name>S-adenosyl-L-methionine</name>
        <dbReference type="ChEBI" id="CHEBI:59789"/>
    </ligand>
</feature>
<comment type="subunit">
    <text evidence="1">Monomer.</text>
</comment>
<dbReference type="Proteomes" id="UP001237448">
    <property type="component" value="Unassembled WGS sequence"/>
</dbReference>
<reference evidence="2 3" key="1">
    <citation type="submission" date="2023-07" db="EMBL/GenBank/DDBJ databases">
        <title>Genomic Encyclopedia of Type Strains, Phase IV (KMG-IV): sequencing the most valuable type-strain genomes for metagenomic binning, comparative biology and taxonomic classification.</title>
        <authorList>
            <person name="Goeker M."/>
        </authorList>
    </citation>
    <scope>NUCLEOTIDE SEQUENCE [LARGE SCALE GENOMIC DNA]</scope>
    <source>
        <strain evidence="2 3">DSM 5896</strain>
    </source>
</reference>
<keyword evidence="3" id="KW-1185">Reference proteome</keyword>
<evidence type="ECO:0000256" key="1">
    <source>
        <dbReference type="HAMAP-Rule" id="MF_00934"/>
    </source>
</evidence>
<dbReference type="GO" id="GO:0036307">
    <property type="term" value="F:23S rRNA (adenine(2030)-N(6))-methyltransferase activity"/>
    <property type="evidence" value="ECO:0007669"/>
    <property type="project" value="UniProtKB-EC"/>
</dbReference>
<dbReference type="EMBL" id="JAUSVK010000001">
    <property type="protein sequence ID" value="MDQ0394627.1"/>
    <property type="molecule type" value="Genomic_DNA"/>
</dbReference>
<dbReference type="InterPro" id="IPR029063">
    <property type="entry name" value="SAM-dependent_MTases_sf"/>
</dbReference>
<keyword evidence="1 2" id="KW-0489">Methyltransferase</keyword>
<feature type="binding site" evidence="1">
    <location>
        <position position="41"/>
    </location>
    <ligand>
        <name>S-adenosyl-L-methionine</name>
        <dbReference type="ChEBI" id="CHEBI:59789"/>
    </ligand>
</feature>
<dbReference type="RefSeq" id="WP_307432059.1">
    <property type="nucleotide sequence ID" value="NZ_JAUSVK010000001.1"/>
</dbReference>
<keyword evidence="1" id="KW-0694">RNA-binding</keyword>
<feature type="binding site" evidence="1">
    <location>
        <position position="123"/>
    </location>
    <ligand>
        <name>S-adenosyl-L-methionine</name>
        <dbReference type="ChEBI" id="CHEBI:59789"/>
    </ligand>
</feature>
<accession>A0ABU0FJ42</accession>
<dbReference type="HAMAP" id="MF_00934">
    <property type="entry name" value="23SrRNA_methyltr_J"/>
    <property type="match status" value="1"/>
</dbReference>
<dbReference type="EC" id="2.1.1.266" evidence="1"/>
<keyword evidence="1" id="KW-0949">S-adenosyl-L-methionine</keyword>
<comment type="similarity">
    <text evidence="1">Belongs to the RlmJ family.</text>
</comment>
<sequence>MNYRHAFHAGNFADVLKHVVLARILTHLKQKDAPFRVIDTHAGVGLYDLEADEARRTGEWRDGVGLLAGQEAAAPATGAIADLLAPWRSVVDGLMAQQPPLYPGSPWLSAELTRAQDHLVFCEKHPEDARLLRQNFGGSRRVKVIEGDAWALLPGLLPPPERRGLVFIDPAFEQENEFRTIAENVGRALQRWATGVYAIWYPLKGLREADGFARRMAALPAARALRFEISRYAVQRIDRLNGCGMIILNPPWRLDEELREIGAHLARLFAREGEGVLRLDWIRQEADR</sequence>
<comment type="function">
    <text evidence="1">Specifically methylates the adenine in position 2030 of 23S rRNA.</text>
</comment>
<feature type="active site" description="Proton acceptor" evidence="1">
    <location>
        <position position="169"/>
    </location>
</feature>
<dbReference type="PANTHER" id="PTHR37426:SF1">
    <property type="entry name" value="RIBOSOMAL RNA LARGE SUBUNIT METHYLTRANSFERASE J"/>
    <property type="match status" value="1"/>
</dbReference>
<dbReference type="Gene3D" id="3.40.50.150">
    <property type="entry name" value="Vaccinia Virus protein VP39"/>
    <property type="match status" value="1"/>
</dbReference>
<proteinExistence type="inferred from homology"/>
<feature type="site" description="Interaction with substrate rRNA" evidence="1">
    <location>
        <position position="3"/>
    </location>
</feature>
<name>A0ABU0FJ42_9HYPH</name>
<dbReference type="PANTHER" id="PTHR37426">
    <property type="entry name" value="RIBOSOMAL RNA LARGE SUBUNIT METHYLTRANSFERASE J"/>
    <property type="match status" value="1"/>
</dbReference>
<dbReference type="SUPFAM" id="SSF53335">
    <property type="entry name" value="S-adenosyl-L-methionine-dependent methyltransferases"/>
    <property type="match status" value="1"/>
</dbReference>
<gene>
    <name evidence="1" type="primary">rlmJ</name>
    <name evidence="2" type="ORF">J3R73_004419</name>
</gene>
<evidence type="ECO:0000313" key="3">
    <source>
        <dbReference type="Proteomes" id="UP001237448"/>
    </source>
</evidence>
<organism evidence="2 3">
    <name type="scientific">Labrys monachus</name>
    <dbReference type="NCBI Taxonomy" id="217067"/>
    <lineage>
        <taxon>Bacteria</taxon>
        <taxon>Pseudomonadati</taxon>
        <taxon>Pseudomonadota</taxon>
        <taxon>Alphaproteobacteria</taxon>
        <taxon>Hyphomicrobiales</taxon>
        <taxon>Xanthobacteraceae</taxon>
        <taxon>Labrys</taxon>
    </lineage>
</organism>
<comment type="catalytic activity">
    <reaction evidence="1">
        <text>adenosine(2030) in 23S rRNA + S-adenosyl-L-methionine = N(6)-methyladenosine(2030) in 23S rRNA + S-adenosyl-L-homocysteine + H(+)</text>
        <dbReference type="Rhea" id="RHEA:43736"/>
        <dbReference type="Rhea" id="RHEA-COMP:10668"/>
        <dbReference type="Rhea" id="RHEA-COMP:10669"/>
        <dbReference type="ChEBI" id="CHEBI:15378"/>
        <dbReference type="ChEBI" id="CHEBI:57856"/>
        <dbReference type="ChEBI" id="CHEBI:59789"/>
        <dbReference type="ChEBI" id="CHEBI:74411"/>
        <dbReference type="ChEBI" id="CHEBI:74449"/>
        <dbReference type="EC" id="2.1.1.266"/>
    </reaction>
</comment>
<dbReference type="Pfam" id="PF04378">
    <property type="entry name" value="RsmJ"/>
    <property type="match status" value="1"/>
</dbReference>
<keyword evidence="1" id="KW-0698">rRNA processing</keyword>
<dbReference type="InterPro" id="IPR007473">
    <property type="entry name" value="RlmJ"/>
</dbReference>
<feature type="binding site" evidence="1">
    <location>
        <position position="105"/>
    </location>
    <ligand>
        <name>S-adenosyl-L-methionine</name>
        <dbReference type="ChEBI" id="CHEBI:59789"/>
    </ligand>
</feature>
<evidence type="ECO:0000313" key="2">
    <source>
        <dbReference type="EMBL" id="MDQ0394627.1"/>
    </source>
</evidence>
<protein>
    <recommendedName>
        <fullName evidence="1">Ribosomal RNA large subunit methyltransferase J</fullName>
        <ecNumber evidence="1">2.1.1.266</ecNumber>
    </recommendedName>
    <alternativeName>
        <fullName evidence="1">23S rRNA (adenine(2030)-N6)-methyltransferase</fullName>
    </alternativeName>
    <alternativeName>
        <fullName evidence="1">23S rRNA m6A2030 methyltransferase</fullName>
    </alternativeName>
</protein>
<feature type="binding site" evidence="1">
    <location>
        <begin position="148"/>
        <end position="149"/>
    </location>
    <ligand>
        <name>S-adenosyl-L-methionine</name>
        <dbReference type="ChEBI" id="CHEBI:59789"/>
    </ligand>
</feature>